<protein>
    <recommendedName>
        <fullName evidence="3">Beta-propeller repeat-containing protein</fullName>
    </recommendedName>
</protein>
<accession>A0ABV5GJE3</accession>
<sequence length="352" mass="38846">MKKTILTLFLTGLIFSCSNDSLETVENNQTPEKLYAVGSKYALNANNVQTKLATVWVNGEATILSNNGTSSAVGISIIEDNVYVVGNESLDGANQKIKVWKNNNEQEITNGLSYAEAKDIFVNQNNVYVVGNENVGQLNRSIATIWKNGIATRLTNNETTSKANAIYVFGNDIYVAGEKMDSFGKYQGVVWKNEVEITLENNHTEFNTFIKDIVVDNNIVYVCGYSTNGSKSIAKIWKNGIPINLSNENDFIIANAISIHNSDVYVAGSEFDISIYANKESRVWKNGNVIESSKIEHSGFNSIHVTSDGIYISGFASNINVNYAIWKGIGNSNPFTQEYTYNNDEINAITVK</sequence>
<proteinExistence type="predicted"/>
<dbReference type="EMBL" id="JBHMEY010000007">
    <property type="protein sequence ID" value="MFB9095490.1"/>
    <property type="molecule type" value="Genomic_DNA"/>
</dbReference>
<comment type="caution">
    <text evidence="1">The sequence shown here is derived from an EMBL/GenBank/DDBJ whole genome shotgun (WGS) entry which is preliminary data.</text>
</comment>
<name>A0ABV5GJE3_9FLAO</name>
<evidence type="ECO:0000313" key="1">
    <source>
        <dbReference type="EMBL" id="MFB9095490.1"/>
    </source>
</evidence>
<evidence type="ECO:0008006" key="3">
    <source>
        <dbReference type="Google" id="ProtNLM"/>
    </source>
</evidence>
<dbReference type="Proteomes" id="UP001589607">
    <property type="component" value="Unassembled WGS sequence"/>
</dbReference>
<reference evidence="1 2" key="1">
    <citation type="submission" date="2024-09" db="EMBL/GenBank/DDBJ databases">
        <authorList>
            <person name="Sun Q."/>
            <person name="Mori K."/>
        </authorList>
    </citation>
    <scope>NUCLEOTIDE SEQUENCE [LARGE SCALE GENOMIC DNA]</scope>
    <source>
        <strain evidence="1 2">CECT 7955</strain>
    </source>
</reference>
<dbReference type="PROSITE" id="PS51257">
    <property type="entry name" value="PROKAR_LIPOPROTEIN"/>
    <property type="match status" value="1"/>
</dbReference>
<organism evidence="1 2">
    <name type="scientific">Flavobacterium jumunjinense</name>
    <dbReference type="NCBI Taxonomy" id="998845"/>
    <lineage>
        <taxon>Bacteria</taxon>
        <taxon>Pseudomonadati</taxon>
        <taxon>Bacteroidota</taxon>
        <taxon>Flavobacteriia</taxon>
        <taxon>Flavobacteriales</taxon>
        <taxon>Flavobacteriaceae</taxon>
        <taxon>Flavobacterium</taxon>
    </lineage>
</organism>
<dbReference type="RefSeq" id="WP_236453939.1">
    <property type="nucleotide sequence ID" value="NZ_CBCSGE010000020.1"/>
</dbReference>
<gene>
    <name evidence="1" type="ORF">ACFFVF_03095</name>
</gene>
<evidence type="ECO:0000313" key="2">
    <source>
        <dbReference type="Proteomes" id="UP001589607"/>
    </source>
</evidence>
<keyword evidence="2" id="KW-1185">Reference proteome</keyword>
<dbReference type="SUPFAM" id="SSF63825">
    <property type="entry name" value="YWTD domain"/>
    <property type="match status" value="1"/>
</dbReference>